<accession>A0A2K1JQL4</accession>
<reference evidence="3" key="3">
    <citation type="submission" date="2020-12" db="UniProtKB">
        <authorList>
            <consortium name="EnsemblPlants"/>
        </authorList>
    </citation>
    <scope>IDENTIFICATION</scope>
</reference>
<dbReference type="AlphaFoldDB" id="A0A2K1JQL4"/>
<evidence type="ECO:0000256" key="1">
    <source>
        <dbReference type="SAM" id="MobiDB-lite"/>
    </source>
</evidence>
<dbReference type="EnsemblPlants" id="Pp3c12_13268V3.1">
    <property type="protein sequence ID" value="PAC:32973259.CDS.1"/>
    <property type="gene ID" value="Pp3c12_13268"/>
</dbReference>
<feature type="compositionally biased region" description="Polar residues" evidence="1">
    <location>
        <begin position="29"/>
        <end position="48"/>
    </location>
</feature>
<feature type="region of interest" description="Disordered" evidence="1">
    <location>
        <begin position="1"/>
        <end position="119"/>
    </location>
</feature>
<gene>
    <name evidence="2" type="ORF">PHYPA_016212</name>
</gene>
<organism evidence="2">
    <name type="scientific">Physcomitrium patens</name>
    <name type="common">Spreading-leaved earth moss</name>
    <name type="synonym">Physcomitrella patens</name>
    <dbReference type="NCBI Taxonomy" id="3218"/>
    <lineage>
        <taxon>Eukaryota</taxon>
        <taxon>Viridiplantae</taxon>
        <taxon>Streptophyta</taxon>
        <taxon>Embryophyta</taxon>
        <taxon>Bryophyta</taxon>
        <taxon>Bryophytina</taxon>
        <taxon>Bryopsida</taxon>
        <taxon>Funariidae</taxon>
        <taxon>Funariales</taxon>
        <taxon>Funariaceae</taxon>
        <taxon>Physcomitrium</taxon>
    </lineage>
</organism>
<feature type="compositionally biased region" description="Basic and acidic residues" evidence="1">
    <location>
        <begin position="49"/>
        <end position="69"/>
    </location>
</feature>
<dbReference type="InParanoid" id="A0A2K1JQL4"/>
<reference evidence="2 4" key="2">
    <citation type="journal article" date="2018" name="Plant J.">
        <title>The Physcomitrella patens chromosome-scale assembly reveals moss genome structure and evolution.</title>
        <authorList>
            <person name="Lang D."/>
            <person name="Ullrich K.K."/>
            <person name="Murat F."/>
            <person name="Fuchs J."/>
            <person name="Jenkins J."/>
            <person name="Haas F.B."/>
            <person name="Piednoel M."/>
            <person name="Gundlach H."/>
            <person name="Van Bel M."/>
            <person name="Meyberg R."/>
            <person name="Vives C."/>
            <person name="Morata J."/>
            <person name="Symeonidi A."/>
            <person name="Hiss M."/>
            <person name="Muchero W."/>
            <person name="Kamisugi Y."/>
            <person name="Saleh O."/>
            <person name="Blanc G."/>
            <person name="Decker E.L."/>
            <person name="van Gessel N."/>
            <person name="Grimwood J."/>
            <person name="Hayes R.D."/>
            <person name="Graham S.W."/>
            <person name="Gunter L.E."/>
            <person name="McDaniel S.F."/>
            <person name="Hoernstein S.N.W."/>
            <person name="Larsson A."/>
            <person name="Li F.W."/>
            <person name="Perroud P.F."/>
            <person name="Phillips J."/>
            <person name="Ranjan P."/>
            <person name="Rokshar D.S."/>
            <person name="Rothfels C.J."/>
            <person name="Schneider L."/>
            <person name="Shu S."/>
            <person name="Stevenson D.W."/>
            <person name="Thummler F."/>
            <person name="Tillich M."/>
            <person name="Villarreal Aguilar J.C."/>
            <person name="Widiez T."/>
            <person name="Wong G.K."/>
            <person name="Wymore A."/>
            <person name="Zhang Y."/>
            <person name="Zimmer A.D."/>
            <person name="Quatrano R.S."/>
            <person name="Mayer K.F.X."/>
            <person name="Goodstein D."/>
            <person name="Casacuberta J.M."/>
            <person name="Vandepoele K."/>
            <person name="Reski R."/>
            <person name="Cuming A.C."/>
            <person name="Tuskan G.A."/>
            <person name="Maumus F."/>
            <person name="Salse J."/>
            <person name="Schmutz J."/>
            <person name="Rensing S.A."/>
        </authorList>
    </citation>
    <scope>NUCLEOTIDE SEQUENCE [LARGE SCALE GENOMIC DNA]</scope>
    <source>
        <strain evidence="3 4">cv. Gransden 2004</strain>
    </source>
</reference>
<feature type="compositionally biased region" description="Low complexity" evidence="1">
    <location>
        <begin position="101"/>
        <end position="119"/>
    </location>
</feature>
<dbReference type="Proteomes" id="UP000006727">
    <property type="component" value="Chromosome 12"/>
</dbReference>
<evidence type="ECO:0000313" key="2">
    <source>
        <dbReference type="EMBL" id="PNR43829.1"/>
    </source>
</evidence>
<dbReference type="EMBL" id="ABEU02000012">
    <property type="protein sequence ID" value="PNR43829.1"/>
    <property type="molecule type" value="Genomic_DNA"/>
</dbReference>
<name>A0A2K1JQL4_PHYPA</name>
<evidence type="ECO:0000313" key="4">
    <source>
        <dbReference type="Proteomes" id="UP000006727"/>
    </source>
</evidence>
<dbReference type="Gramene" id="Pp3c12_13268V3.1">
    <property type="protein sequence ID" value="PAC:32973259.CDS.1"/>
    <property type="gene ID" value="Pp3c12_13268"/>
</dbReference>
<keyword evidence="4" id="KW-1185">Reference proteome</keyword>
<protein>
    <submittedName>
        <fullName evidence="2 3">Uncharacterized protein</fullName>
    </submittedName>
</protein>
<evidence type="ECO:0000313" key="3">
    <source>
        <dbReference type="EnsemblPlants" id="PAC:32973259.CDS.1"/>
    </source>
</evidence>
<sequence>MTSNKPAGESERKFTRKNKAPCENKKQQRTSPQLKRVLSTKTQGSMTCNHDRLKTEYGVKQGRSQESRIGRVSAPYQRSTRDMKSLYKYKKCRPNSQVLNSSRASSAPKPPSKKTQTST</sequence>
<proteinExistence type="predicted"/>
<reference evidence="2 4" key="1">
    <citation type="journal article" date="2008" name="Science">
        <title>The Physcomitrella genome reveals evolutionary insights into the conquest of land by plants.</title>
        <authorList>
            <person name="Rensing S."/>
            <person name="Lang D."/>
            <person name="Zimmer A."/>
            <person name="Terry A."/>
            <person name="Salamov A."/>
            <person name="Shapiro H."/>
            <person name="Nishiyama T."/>
            <person name="Perroud P.-F."/>
            <person name="Lindquist E."/>
            <person name="Kamisugi Y."/>
            <person name="Tanahashi T."/>
            <person name="Sakakibara K."/>
            <person name="Fujita T."/>
            <person name="Oishi K."/>
            <person name="Shin-I T."/>
            <person name="Kuroki Y."/>
            <person name="Toyoda A."/>
            <person name="Suzuki Y."/>
            <person name="Hashimoto A."/>
            <person name="Yamaguchi K."/>
            <person name="Sugano A."/>
            <person name="Kohara Y."/>
            <person name="Fujiyama A."/>
            <person name="Anterola A."/>
            <person name="Aoki S."/>
            <person name="Ashton N."/>
            <person name="Barbazuk W.B."/>
            <person name="Barker E."/>
            <person name="Bennetzen J."/>
            <person name="Bezanilla M."/>
            <person name="Blankenship R."/>
            <person name="Cho S.H."/>
            <person name="Dutcher S."/>
            <person name="Estelle M."/>
            <person name="Fawcett J.A."/>
            <person name="Gundlach H."/>
            <person name="Hanada K."/>
            <person name="Heyl A."/>
            <person name="Hicks K.A."/>
            <person name="Hugh J."/>
            <person name="Lohr M."/>
            <person name="Mayer K."/>
            <person name="Melkozernov A."/>
            <person name="Murata T."/>
            <person name="Nelson D."/>
            <person name="Pils B."/>
            <person name="Prigge M."/>
            <person name="Reiss B."/>
            <person name="Renner T."/>
            <person name="Rombauts S."/>
            <person name="Rushton P."/>
            <person name="Sanderfoot A."/>
            <person name="Schween G."/>
            <person name="Shiu S.-H."/>
            <person name="Stueber K."/>
            <person name="Theodoulou F.L."/>
            <person name="Tu H."/>
            <person name="Van de Peer Y."/>
            <person name="Verrier P.J."/>
            <person name="Waters E."/>
            <person name="Wood A."/>
            <person name="Yang L."/>
            <person name="Cove D."/>
            <person name="Cuming A."/>
            <person name="Hasebe M."/>
            <person name="Lucas S."/>
            <person name="Mishler D.B."/>
            <person name="Reski R."/>
            <person name="Grigoriev I."/>
            <person name="Quatrano R.S."/>
            <person name="Boore J.L."/>
        </authorList>
    </citation>
    <scope>NUCLEOTIDE SEQUENCE [LARGE SCALE GENOMIC DNA]</scope>
    <source>
        <strain evidence="3 4">cv. Gransden 2004</strain>
    </source>
</reference>